<dbReference type="Pfam" id="PF07983">
    <property type="entry name" value="X8"/>
    <property type="match status" value="1"/>
</dbReference>
<dbReference type="InterPro" id="IPR044788">
    <property type="entry name" value="X8_dom_prot"/>
</dbReference>
<keyword evidence="10" id="KW-0812">Transmembrane</keyword>
<dbReference type="GO" id="GO:0009506">
    <property type="term" value="C:plasmodesma"/>
    <property type="evidence" value="ECO:0007669"/>
    <property type="project" value="UniProtKB-ARBA"/>
</dbReference>
<dbReference type="GO" id="GO:0098552">
    <property type="term" value="C:side of membrane"/>
    <property type="evidence" value="ECO:0007669"/>
    <property type="project" value="UniProtKB-KW"/>
</dbReference>
<dbReference type="PANTHER" id="PTHR31044">
    <property type="entry name" value="BETA-1,3 GLUCANASE"/>
    <property type="match status" value="1"/>
</dbReference>
<comment type="caution">
    <text evidence="12">The sequence shown here is derived from an EMBL/GenBank/DDBJ whole genome shotgun (WGS) entry which is preliminary data.</text>
</comment>
<evidence type="ECO:0000313" key="13">
    <source>
        <dbReference type="Proteomes" id="UP001154282"/>
    </source>
</evidence>
<keyword evidence="3" id="KW-0336">GPI-anchor</keyword>
<accession>A0AAV0H662</accession>
<keyword evidence="13" id="KW-1185">Reference proteome</keyword>
<dbReference type="EMBL" id="CAMGYJ010000002">
    <property type="protein sequence ID" value="CAI0380208.1"/>
    <property type="molecule type" value="Genomic_DNA"/>
</dbReference>
<dbReference type="GO" id="GO:0005886">
    <property type="term" value="C:plasma membrane"/>
    <property type="evidence" value="ECO:0007669"/>
    <property type="project" value="UniProtKB-SubCell"/>
</dbReference>
<feature type="region of interest" description="Disordered" evidence="9">
    <location>
        <begin position="1"/>
        <end position="30"/>
    </location>
</feature>
<evidence type="ECO:0000256" key="10">
    <source>
        <dbReference type="SAM" id="Phobius"/>
    </source>
</evidence>
<dbReference type="Proteomes" id="UP001154282">
    <property type="component" value="Unassembled WGS sequence"/>
</dbReference>
<keyword evidence="10" id="KW-1133">Transmembrane helix</keyword>
<keyword evidence="2" id="KW-1003">Cell membrane</keyword>
<keyword evidence="7" id="KW-0325">Glycoprotein</keyword>
<dbReference type="PANTHER" id="PTHR31044:SF47">
    <property type="entry name" value="CARBOHYDRATE-BINDING X8 DOMAIN SUPERFAMILY PROTEIN"/>
    <property type="match status" value="1"/>
</dbReference>
<evidence type="ECO:0000256" key="7">
    <source>
        <dbReference type="ARBA" id="ARBA00023180"/>
    </source>
</evidence>
<reference evidence="12" key="1">
    <citation type="submission" date="2022-08" db="EMBL/GenBank/DDBJ databases">
        <authorList>
            <person name="Gutierrez-Valencia J."/>
        </authorList>
    </citation>
    <scope>NUCLEOTIDE SEQUENCE</scope>
</reference>
<proteinExistence type="predicted"/>
<feature type="compositionally biased region" description="Basic and acidic residues" evidence="9">
    <location>
        <begin position="10"/>
        <end position="21"/>
    </location>
</feature>
<feature type="transmembrane region" description="Helical" evidence="10">
    <location>
        <begin position="116"/>
        <end position="135"/>
    </location>
</feature>
<keyword evidence="4" id="KW-0732">Signal</keyword>
<evidence type="ECO:0000256" key="8">
    <source>
        <dbReference type="ARBA" id="ARBA00023288"/>
    </source>
</evidence>
<keyword evidence="5 10" id="KW-0472">Membrane</keyword>
<protein>
    <recommendedName>
        <fullName evidence="11">X8 domain-containing protein</fullName>
    </recommendedName>
</protein>
<dbReference type="AlphaFoldDB" id="A0AAV0H662"/>
<evidence type="ECO:0000313" key="12">
    <source>
        <dbReference type="EMBL" id="CAI0380208.1"/>
    </source>
</evidence>
<feature type="region of interest" description="Disordered" evidence="9">
    <location>
        <begin position="249"/>
        <end position="280"/>
    </location>
</feature>
<evidence type="ECO:0000256" key="2">
    <source>
        <dbReference type="ARBA" id="ARBA00022475"/>
    </source>
</evidence>
<evidence type="ECO:0000256" key="9">
    <source>
        <dbReference type="SAM" id="MobiDB-lite"/>
    </source>
</evidence>
<evidence type="ECO:0000256" key="4">
    <source>
        <dbReference type="ARBA" id="ARBA00022729"/>
    </source>
</evidence>
<gene>
    <name evidence="12" type="ORF">LITE_LOCUS2570</name>
</gene>
<evidence type="ECO:0000256" key="1">
    <source>
        <dbReference type="ARBA" id="ARBA00004609"/>
    </source>
</evidence>
<evidence type="ECO:0000256" key="5">
    <source>
        <dbReference type="ARBA" id="ARBA00023136"/>
    </source>
</evidence>
<dbReference type="InterPro" id="IPR012946">
    <property type="entry name" value="X8"/>
</dbReference>
<keyword evidence="6" id="KW-1015">Disulfide bond</keyword>
<feature type="domain" description="X8" evidence="11">
    <location>
        <begin position="149"/>
        <end position="233"/>
    </location>
</feature>
<keyword evidence="8" id="KW-0449">Lipoprotein</keyword>
<comment type="subcellular location">
    <subcellularLocation>
        <location evidence="1">Cell membrane</location>
        <topology evidence="1">Lipid-anchor</topology>
        <topology evidence="1">GPI-anchor</topology>
    </subcellularLocation>
</comment>
<organism evidence="12 13">
    <name type="scientific">Linum tenue</name>
    <dbReference type="NCBI Taxonomy" id="586396"/>
    <lineage>
        <taxon>Eukaryota</taxon>
        <taxon>Viridiplantae</taxon>
        <taxon>Streptophyta</taxon>
        <taxon>Embryophyta</taxon>
        <taxon>Tracheophyta</taxon>
        <taxon>Spermatophyta</taxon>
        <taxon>Magnoliopsida</taxon>
        <taxon>eudicotyledons</taxon>
        <taxon>Gunneridae</taxon>
        <taxon>Pentapetalae</taxon>
        <taxon>rosids</taxon>
        <taxon>fabids</taxon>
        <taxon>Malpighiales</taxon>
        <taxon>Linaceae</taxon>
        <taxon>Linum</taxon>
    </lineage>
</organism>
<dbReference type="FunFam" id="1.20.58.1040:FF:000001">
    <property type="entry name" value="Glucan endo-1,3-beta-glucosidase 4"/>
    <property type="match status" value="1"/>
</dbReference>
<sequence length="306" mass="33472">MKIAKHRKENKVQGRKQVDHRERKRNPNHPSFLPLLSSSLLYQSSAFHSVLGWSLPFAFPLYHLKTNTKLHTIFNTPTTLSSPTITLSLAPTPLLFFSFLFFRLPPHNLFMAASPWPHSASLLNHILLFIATLLFQQQGMVVMVEATSSWCVARSDASYQALQTALDYACWAGADCTPIQSDGLCFLPNTIQAHASYAFNSYYQRKGMAPGSCDFSGTANIARTDPSYGSCVYPSSLSAAGGAATPTMPTTNPNSFTPPVTTTTTPTTITDLSPPLPTDNSKASIRSMDIAMLLPAAFVLLLLFSF</sequence>
<dbReference type="Gene3D" id="1.20.58.1040">
    <property type="match status" value="1"/>
</dbReference>
<feature type="compositionally biased region" description="Low complexity" evidence="9">
    <location>
        <begin position="249"/>
        <end position="273"/>
    </location>
</feature>
<evidence type="ECO:0000256" key="3">
    <source>
        <dbReference type="ARBA" id="ARBA00022622"/>
    </source>
</evidence>
<evidence type="ECO:0000256" key="6">
    <source>
        <dbReference type="ARBA" id="ARBA00023157"/>
    </source>
</evidence>
<evidence type="ECO:0000259" key="11">
    <source>
        <dbReference type="SMART" id="SM00768"/>
    </source>
</evidence>
<name>A0AAV0H662_9ROSI</name>
<dbReference type="SMART" id="SM00768">
    <property type="entry name" value="X8"/>
    <property type="match status" value="1"/>
</dbReference>
<feature type="transmembrane region" description="Helical" evidence="10">
    <location>
        <begin position="85"/>
        <end position="104"/>
    </location>
</feature>